<dbReference type="Proteomes" id="UP001291912">
    <property type="component" value="Unassembled WGS sequence"/>
</dbReference>
<dbReference type="InterPro" id="IPR050738">
    <property type="entry name" value="Sulfatase"/>
</dbReference>
<feature type="domain" description="Sulfatase N-terminal" evidence="3">
    <location>
        <begin position="18"/>
        <end position="366"/>
    </location>
</feature>
<evidence type="ECO:0000256" key="2">
    <source>
        <dbReference type="ARBA" id="ARBA00022801"/>
    </source>
</evidence>
<dbReference type="Pfam" id="PF00884">
    <property type="entry name" value="Sulfatase"/>
    <property type="match status" value="1"/>
</dbReference>
<evidence type="ECO:0000313" key="5">
    <source>
        <dbReference type="Proteomes" id="UP001291912"/>
    </source>
</evidence>
<keyword evidence="2" id="KW-0378">Hydrolase</keyword>
<dbReference type="SUPFAM" id="SSF53649">
    <property type="entry name" value="Alkaline phosphatase-like"/>
    <property type="match status" value="1"/>
</dbReference>
<comment type="caution">
    <text evidence="4">The sequence shown here is derived from an EMBL/GenBank/DDBJ whole genome shotgun (WGS) entry which is preliminary data.</text>
</comment>
<gene>
    <name evidence="4" type="ORF">R2Q92_03140</name>
</gene>
<accession>A0ABU5N449</accession>
<evidence type="ECO:0000259" key="3">
    <source>
        <dbReference type="Pfam" id="PF00884"/>
    </source>
</evidence>
<reference evidence="4 5" key="1">
    <citation type="submission" date="2023-10" db="EMBL/GenBank/DDBJ databases">
        <title>Microbacterium xanthum sp. nov., isolated from seaweed.</title>
        <authorList>
            <person name="Lee S.D."/>
        </authorList>
    </citation>
    <scope>NUCLEOTIDE SEQUENCE [LARGE SCALE GENOMIC DNA]</scope>
    <source>
        <strain evidence="4 5">KCTC 19124</strain>
    </source>
</reference>
<dbReference type="PANTHER" id="PTHR42693:SF53">
    <property type="entry name" value="ENDO-4-O-SULFATASE"/>
    <property type="match status" value="1"/>
</dbReference>
<evidence type="ECO:0000313" key="4">
    <source>
        <dbReference type="EMBL" id="MDZ8160815.1"/>
    </source>
</evidence>
<evidence type="ECO:0000256" key="1">
    <source>
        <dbReference type="ARBA" id="ARBA00008779"/>
    </source>
</evidence>
<comment type="similarity">
    <text evidence="1">Belongs to the sulfatase family.</text>
</comment>
<organism evidence="4 5">
    <name type="scientific">Microbacterium aquimaris</name>
    <dbReference type="NCBI Taxonomy" id="459816"/>
    <lineage>
        <taxon>Bacteria</taxon>
        <taxon>Bacillati</taxon>
        <taxon>Actinomycetota</taxon>
        <taxon>Actinomycetes</taxon>
        <taxon>Micrococcales</taxon>
        <taxon>Microbacteriaceae</taxon>
        <taxon>Microbacterium</taxon>
    </lineage>
</organism>
<protein>
    <submittedName>
        <fullName evidence="4">Sulfatase-like hydrolase/transferase</fullName>
    </submittedName>
</protein>
<sequence length="520" mass="58541">MSSHVEEIELKQAQDARPNVLFIMTDQQRFDTLRAIGNERISTPNLDRLVARGAVFENAYATCPVCVPSRYSLMSGAQPTATDVYDNSVPEGGHDRIVERVGPYLAEAMGERGYRTWGVGKFHTIPWNAELGFDVQLRSEELYFTDEARRGDAYAAYIADEHPEFDWIEALMGERTDMYYMPQMSPLPAEITVEAWATDRAVELATSEDPRPWFGFVSYIGPHPPFAPPLPYNRMYDPDRMELPVRGSKAIDHLDQQIPWMNYAVYAEDVDDHRARALKARYYGEITYIDACVGRLLDALEASGQADDTVICFYSDHGDLLGDHHGWQKESFFEASTRIPFLLSWPGRIEPGERRNDLVSLVDLFGIATTAAGDTDLRQGVDIVGALTGAAAPRETLFGYHGRPGTDQFKAMVRRGDMKLIWMANGGEVLLFDVAQDPSELSPLQAQYPQVVADLRDALLDDLRCAGVHDALEEDRLREFPYTERPLVRIDQFDMSRGVYGFPDSPERVVHQKPAIHGAH</sequence>
<dbReference type="PANTHER" id="PTHR42693">
    <property type="entry name" value="ARYLSULFATASE FAMILY MEMBER"/>
    <property type="match status" value="1"/>
</dbReference>
<dbReference type="InterPro" id="IPR017850">
    <property type="entry name" value="Alkaline_phosphatase_core_sf"/>
</dbReference>
<keyword evidence="5" id="KW-1185">Reference proteome</keyword>
<name>A0ABU5N449_9MICO</name>
<dbReference type="InterPro" id="IPR000917">
    <property type="entry name" value="Sulfatase_N"/>
</dbReference>
<dbReference type="Gene3D" id="3.40.720.10">
    <property type="entry name" value="Alkaline Phosphatase, subunit A"/>
    <property type="match status" value="1"/>
</dbReference>
<dbReference type="EMBL" id="JAWJYN010000001">
    <property type="protein sequence ID" value="MDZ8160815.1"/>
    <property type="molecule type" value="Genomic_DNA"/>
</dbReference>
<dbReference type="RefSeq" id="WP_277816625.1">
    <property type="nucleotide sequence ID" value="NZ_BAAAPT010000001.1"/>
</dbReference>
<proteinExistence type="inferred from homology"/>